<feature type="region of interest" description="Disordered" evidence="7">
    <location>
        <begin position="49"/>
        <end position="91"/>
    </location>
</feature>
<evidence type="ECO:0000256" key="5">
    <source>
        <dbReference type="ARBA" id="ARBA00023242"/>
    </source>
</evidence>
<keyword evidence="3" id="KW-0805">Transcription regulation</keyword>
<dbReference type="GO" id="GO:0000978">
    <property type="term" value="F:RNA polymerase II cis-regulatory region sequence-specific DNA binding"/>
    <property type="evidence" value="ECO:0007669"/>
    <property type="project" value="TreeGrafter"/>
</dbReference>
<keyword evidence="4" id="KW-0804">Transcription</keyword>
<evidence type="ECO:0000259" key="8">
    <source>
        <dbReference type="PROSITE" id="PS51088"/>
    </source>
</evidence>
<dbReference type="PANTHER" id="PTHR11834">
    <property type="entry name" value="TRANSCRIPTIONAL ENHANCER FACTOR TEF RELATED"/>
    <property type="match status" value="1"/>
</dbReference>
<dbReference type="InterPro" id="IPR050937">
    <property type="entry name" value="TEC1_TEAD_TF"/>
</dbReference>
<protein>
    <recommendedName>
        <fullName evidence="8">TEA domain-containing protein</fullName>
    </recommendedName>
</protein>
<dbReference type="GO" id="GO:0005634">
    <property type="term" value="C:nucleus"/>
    <property type="evidence" value="ECO:0007669"/>
    <property type="project" value="UniProtKB-SubCell"/>
</dbReference>
<comment type="subcellular location">
    <subcellularLocation>
        <location evidence="1">Nucleus</location>
    </subcellularLocation>
</comment>
<keyword evidence="5" id="KW-0539">Nucleus</keyword>
<dbReference type="InterPro" id="IPR038096">
    <property type="entry name" value="TEA/ATTS_sf"/>
</dbReference>
<feature type="DNA-binding region" description="TEA" evidence="6">
    <location>
        <begin position="119"/>
        <end position="222"/>
    </location>
</feature>
<dbReference type="PANTHER" id="PTHR11834:SF0">
    <property type="entry name" value="PROTEIN SCALLOPED"/>
    <property type="match status" value="1"/>
</dbReference>
<dbReference type="Gene3D" id="6.10.20.40">
    <property type="entry name" value="TEA/ATTS domain"/>
    <property type="match status" value="1"/>
</dbReference>
<dbReference type="GO" id="GO:0000981">
    <property type="term" value="F:DNA-binding transcription factor activity, RNA polymerase II-specific"/>
    <property type="evidence" value="ECO:0007669"/>
    <property type="project" value="TreeGrafter"/>
</dbReference>
<name>A0A8H7WG85_9HELO</name>
<comment type="caution">
    <text evidence="9">The sequence shown here is derived from an EMBL/GenBank/DDBJ whole genome shotgun (WGS) entry which is preliminary data.</text>
</comment>
<accession>A0A8H7WG85</accession>
<dbReference type="InterPro" id="IPR000818">
    <property type="entry name" value="TEA/ATTS_dom"/>
</dbReference>
<dbReference type="EMBL" id="JAFJYH010000024">
    <property type="protein sequence ID" value="KAG4424158.1"/>
    <property type="molecule type" value="Genomic_DNA"/>
</dbReference>
<dbReference type="PROSITE" id="PS51088">
    <property type="entry name" value="TEA_2"/>
    <property type="match status" value="1"/>
</dbReference>
<sequence>MDHRRHILPSDYTHQLPLDSPSGLSRARQPLSDSAGNAQHHILASVGHYHDNKGHRPRADQPMYSIPTLPSQPHRPTVAQTVGLRRQTTRRQRQLRFNRNPIVESSQYQAYRSRQNREGNDDDKKWPEVLEDAFLDGNNTSLLWPVSTTNFFKALMYLPKMGRRKFSYEGKPHGRNELIRVYLWLAYLESLPPGARPDESMRRTRKQVSSHIQVLKGFFKGHPAYGRLFPEKDEPKNGFQDSFKDDPCLRALSMGRLPKNKYDCYDEPTHTLTSHSSSMKPVLFWLLMTSSSLSHDDRHHDVQEEDLYNEGLVTHKFSRLSAQRQRASLDTIPSWRQRFPYLQQLYTSGELDCEIIHMEASLNLLTNQPPEGSELCSRMVLSVPGRQHDTEWRIVTTLSKPPELYRDQRSDPPLEAQPFAVDVTSINDNETRIKVPFPASPWAQAFSCLRNIQAKYEEKQAHSFNTGMGSTRPARDYVDLISMYQEVQSAAGPHSPFVRRTIIIWTFRQASSSDRNGTFWRYVDPAPVPRRMCMSPSPHPSHHLQANMNENFNSWSDTPMHLQQPNIMDPFVQGLATPPHTAGLQSPFAAQNYAYNQSYDMPSENLSFVSTTTVESESTLVENDVAANIDNFLMNSHVHLKDFEHASQSWQLPVTRSFDNNHTWANYTVPSTTPVASWDSNEAKTHAWPDLPADGKSWEYTVEEPGNKELNSHVNSSPAKAPVNYIEQTIEQKLLPWVDNHRGTNEIKHGYEGVNLEQMPNISSEGAPAQHKVQEWEGVHDDFDYAQLADRLK</sequence>
<feature type="region of interest" description="Disordered" evidence="7">
    <location>
        <begin position="1"/>
        <end position="35"/>
    </location>
</feature>
<dbReference type="GO" id="GO:0005667">
    <property type="term" value="C:transcription regulator complex"/>
    <property type="evidence" value="ECO:0007669"/>
    <property type="project" value="TreeGrafter"/>
</dbReference>
<dbReference type="SMART" id="SM00426">
    <property type="entry name" value="TEA"/>
    <property type="match status" value="1"/>
</dbReference>
<evidence type="ECO:0000313" key="10">
    <source>
        <dbReference type="Proteomes" id="UP000664132"/>
    </source>
</evidence>
<dbReference type="OrthoDB" id="10006572at2759"/>
<evidence type="ECO:0000256" key="4">
    <source>
        <dbReference type="ARBA" id="ARBA00023163"/>
    </source>
</evidence>
<evidence type="ECO:0000256" key="3">
    <source>
        <dbReference type="ARBA" id="ARBA00023015"/>
    </source>
</evidence>
<evidence type="ECO:0000256" key="6">
    <source>
        <dbReference type="PROSITE-ProRule" id="PRU00505"/>
    </source>
</evidence>
<evidence type="ECO:0000256" key="1">
    <source>
        <dbReference type="ARBA" id="ARBA00004123"/>
    </source>
</evidence>
<evidence type="ECO:0000313" key="9">
    <source>
        <dbReference type="EMBL" id="KAG4424158.1"/>
    </source>
</evidence>
<reference evidence="9" key="1">
    <citation type="submission" date="2021-02" db="EMBL/GenBank/DDBJ databases">
        <title>Genome sequence Cadophora malorum strain M34.</title>
        <authorList>
            <person name="Stefanovic E."/>
            <person name="Vu D."/>
            <person name="Scully C."/>
            <person name="Dijksterhuis J."/>
            <person name="Roader J."/>
            <person name="Houbraken J."/>
        </authorList>
    </citation>
    <scope>NUCLEOTIDE SEQUENCE</scope>
    <source>
        <strain evidence="9">M34</strain>
    </source>
</reference>
<organism evidence="9 10">
    <name type="scientific">Cadophora malorum</name>
    <dbReference type="NCBI Taxonomy" id="108018"/>
    <lineage>
        <taxon>Eukaryota</taxon>
        <taxon>Fungi</taxon>
        <taxon>Dikarya</taxon>
        <taxon>Ascomycota</taxon>
        <taxon>Pezizomycotina</taxon>
        <taxon>Leotiomycetes</taxon>
        <taxon>Helotiales</taxon>
        <taxon>Ploettnerulaceae</taxon>
        <taxon>Cadophora</taxon>
    </lineage>
</organism>
<dbReference type="Proteomes" id="UP000664132">
    <property type="component" value="Unassembled WGS sequence"/>
</dbReference>
<evidence type="ECO:0000256" key="2">
    <source>
        <dbReference type="ARBA" id="ARBA00008421"/>
    </source>
</evidence>
<gene>
    <name evidence="9" type="ORF">IFR04_002712</name>
</gene>
<feature type="domain" description="TEA" evidence="8">
    <location>
        <begin position="119"/>
        <end position="222"/>
    </location>
</feature>
<keyword evidence="10" id="KW-1185">Reference proteome</keyword>
<dbReference type="Pfam" id="PF01285">
    <property type="entry name" value="TEA"/>
    <property type="match status" value="1"/>
</dbReference>
<feature type="compositionally biased region" description="Basic and acidic residues" evidence="7">
    <location>
        <begin position="49"/>
        <end position="59"/>
    </location>
</feature>
<comment type="similarity">
    <text evidence="2">Belongs to the TEC1 family.</text>
</comment>
<dbReference type="AlphaFoldDB" id="A0A8H7WG85"/>
<proteinExistence type="inferred from homology"/>
<evidence type="ECO:0000256" key="7">
    <source>
        <dbReference type="SAM" id="MobiDB-lite"/>
    </source>
</evidence>